<keyword evidence="3 4" id="KW-0808">Transferase</keyword>
<dbReference type="SUPFAM" id="SSF53756">
    <property type="entry name" value="UDP-Glycosyltransferase/glycogen phosphorylase"/>
    <property type="match status" value="1"/>
</dbReference>
<keyword evidence="2 4" id="KW-0328">Glycosyltransferase</keyword>
<evidence type="ECO:0000256" key="4">
    <source>
        <dbReference type="RuleBase" id="RU003718"/>
    </source>
</evidence>
<dbReference type="EC" id="2.4.1.-" evidence="5"/>
<evidence type="ECO:0000313" key="7">
    <source>
        <dbReference type="EMBL" id="KAK7245048.1"/>
    </source>
</evidence>
<dbReference type="PANTHER" id="PTHR48047">
    <property type="entry name" value="GLYCOSYLTRANSFERASE"/>
    <property type="match status" value="1"/>
</dbReference>
<dbReference type="AlphaFoldDB" id="A0AAN9E534"/>
<keyword evidence="8" id="KW-1185">Reference proteome</keyword>
<sequence length="520" mass="58960">MASQTHHDQLHFVLFPFMAQGHMNPKMDIAKILVDHNVIVTVITTPRNAACFTPIFARYIESGFQIKFVELQFPSEEAGLPDGCENLDMLPSLDTALNIFIAASLLRQPVEKLFEELTPPPSCIISDMCMPYTAEISKKFDIPRISFVGVSCFDLLCYSYLGIYNVMESITNEWEYFVLPGIPDKIEMTMAQTGAIPQDESWKQFRAKMQAAEKDSYGMIMNSFEELEPAYARDYKKLRKDKLWCIGPLSLSNKDHFEKAQRGYNKASIHEWQHQKWLDSQKPESVIYACFGSLCNLTPAQLIELGLALEASKRPFIWVIRESDQLEALEKLIKEDGFEERTNGVGLIIRGWAPQLLILSHPAIGGFITHCGWNSTLEAICAGVPMITWPLFGDQFLNQNLVVHVLKVGVKVGVESPVKWGKEEEIGVLVKKEDVERAIKMLMDENCESKERRERVRQLAKMAKKAVEKGGSSHSNVNMLIQDIMQKTRERYESIRQCLGNQSKQPGIIVARPGIPNLNK</sequence>
<evidence type="ECO:0000259" key="6">
    <source>
        <dbReference type="Pfam" id="PF26168"/>
    </source>
</evidence>
<evidence type="ECO:0000313" key="8">
    <source>
        <dbReference type="Proteomes" id="UP001372338"/>
    </source>
</evidence>
<protein>
    <recommendedName>
        <fullName evidence="5">Glycosyltransferase</fullName>
        <ecNumber evidence="5">2.4.1.-</ecNumber>
    </recommendedName>
</protein>
<dbReference type="InterPro" id="IPR035595">
    <property type="entry name" value="UDP_glycos_trans_CS"/>
</dbReference>
<dbReference type="FunFam" id="3.40.50.2000:FF:000047">
    <property type="entry name" value="Glycosyltransferase"/>
    <property type="match status" value="1"/>
</dbReference>
<organism evidence="7 8">
    <name type="scientific">Crotalaria pallida</name>
    <name type="common">Smooth rattlebox</name>
    <name type="synonym">Crotalaria striata</name>
    <dbReference type="NCBI Taxonomy" id="3830"/>
    <lineage>
        <taxon>Eukaryota</taxon>
        <taxon>Viridiplantae</taxon>
        <taxon>Streptophyta</taxon>
        <taxon>Embryophyta</taxon>
        <taxon>Tracheophyta</taxon>
        <taxon>Spermatophyta</taxon>
        <taxon>Magnoliopsida</taxon>
        <taxon>eudicotyledons</taxon>
        <taxon>Gunneridae</taxon>
        <taxon>Pentapetalae</taxon>
        <taxon>rosids</taxon>
        <taxon>fabids</taxon>
        <taxon>Fabales</taxon>
        <taxon>Fabaceae</taxon>
        <taxon>Papilionoideae</taxon>
        <taxon>50 kb inversion clade</taxon>
        <taxon>genistoids sensu lato</taxon>
        <taxon>core genistoids</taxon>
        <taxon>Crotalarieae</taxon>
        <taxon>Crotalaria</taxon>
    </lineage>
</organism>
<dbReference type="InterPro" id="IPR002213">
    <property type="entry name" value="UDP_glucos_trans"/>
</dbReference>
<dbReference type="EMBL" id="JAYWIO010000008">
    <property type="protein sequence ID" value="KAK7245048.1"/>
    <property type="molecule type" value="Genomic_DNA"/>
</dbReference>
<gene>
    <name evidence="7" type="ORF">RIF29_39878</name>
</gene>
<evidence type="ECO:0000256" key="1">
    <source>
        <dbReference type="ARBA" id="ARBA00009995"/>
    </source>
</evidence>
<comment type="caution">
    <text evidence="7">The sequence shown here is derived from an EMBL/GenBank/DDBJ whole genome shotgun (WGS) entry which is preliminary data.</text>
</comment>
<proteinExistence type="inferred from homology"/>
<feature type="domain" description="Glycosyltransferase N-terminal" evidence="6">
    <location>
        <begin position="9"/>
        <end position="249"/>
    </location>
</feature>
<dbReference type="PROSITE" id="PS00375">
    <property type="entry name" value="UDPGT"/>
    <property type="match status" value="1"/>
</dbReference>
<dbReference type="FunFam" id="3.40.50.2000:FF:000071">
    <property type="entry name" value="Glycosyltransferase"/>
    <property type="match status" value="1"/>
</dbReference>
<dbReference type="GO" id="GO:0035251">
    <property type="term" value="F:UDP-glucosyltransferase activity"/>
    <property type="evidence" value="ECO:0007669"/>
    <property type="project" value="TreeGrafter"/>
</dbReference>
<dbReference type="Pfam" id="PF00201">
    <property type="entry name" value="UDPGT"/>
    <property type="match status" value="1"/>
</dbReference>
<dbReference type="CDD" id="cd03784">
    <property type="entry name" value="GT1_Gtf-like"/>
    <property type="match status" value="1"/>
</dbReference>
<evidence type="ECO:0000256" key="2">
    <source>
        <dbReference type="ARBA" id="ARBA00022676"/>
    </source>
</evidence>
<dbReference type="Pfam" id="PF26168">
    <property type="entry name" value="Glyco_transf_N"/>
    <property type="match status" value="1"/>
</dbReference>
<evidence type="ECO:0000256" key="5">
    <source>
        <dbReference type="RuleBase" id="RU362057"/>
    </source>
</evidence>
<evidence type="ECO:0000256" key="3">
    <source>
        <dbReference type="ARBA" id="ARBA00022679"/>
    </source>
</evidence>
<reference evidence="7 8" key="1">
    <citation type="submission" date="2024-01" db="EMBL/GenBank/DDBJ databases">
        <title>The genomes of 5 underutilized Papilionoideae crops provide insights into root nodulation and disease resistanc.</title>
        <authorList>
            <person name="Yuan L."/>
        </authorList>
    </citation>
    <scope>NUCLEOTIDE SEQUENCE [LARGE SCALE GENOMIC DNA]</scope>
    <source>
        <strain evidence="7">ZHUSHIDOU_FW_LH</strain>
        <tissue evidence="7">Leaf</tissue>
    </source>
</reference>
<comment type="similarity">
    <text evidence="1 4">Belongs to the UDP-glycosyltransferase family.</text>
</comment>
<dbReference type="InterPro" id="IPR058980">
    <property type="entry name" value="Glyco_transf_N"/>
</dbReference>
<accession>A0AAN9E534</accession>
<dbReference type="PANTHER" id="PTHR48047:SF229">
    <property type="entry name" value="UDP-GLYCOSYLTRANSFERASE 73C3-RELATED"/>
    <property type="match status" value="1"/>
</dbReference>
<dbReference type="Gene3D" id="3.40.50.2000">
    <property type="entry name" value="Glycogen Phosphorylase B"/>
    <property type="match status" value="2"/>
</dbReference>
<name>A0AAN9E534_CROPI</name>
<dbReference type="Proteomes" id="UP001372338">
    <property type="component" value="Unassembled WGS sequence"/>
</dbReference>